<organism evidence="1 2">
    <name type="scientific">Deinococcus reticulitermitis</name>
    <dbReference type="NCBI Taxonomy" id="856736"/>
    <lineage>
        <taxon>Bacteria</taxon>
        <taxon>Thermotogati</taxon>
        <taxon>Deinococcota</taxon>
        <taxon>Deinococci</taxon>
        <taxon>Deinococcales</taxon>
        <taxon>Deinococcaceae</taxon>
        <taxon>Deinococcus</taxon>
    </lineage>
</organism>
<dbReference type="STRING" id="856736.SAMN04488058_10383"/>
<keyword evidence="2" id="KW-1185">Reference proteome</keyword>
<dbReference type="Proteomes" id="UP000199223">
    <property type="component" value="Unassembled WGS sequence"/>
</dbReference>
<dbReference type="EMBL" id="FNZA01000003">
    <property type="protein sequence ID" value="SEJ00821.1"/>
    <property type="molecule type" value="Genomic_DNA"/>
</dbReference>
<evidence type="ECO:0008006" key="3">
    <source>
        <dbReference type="Google" id="ProtNLM"/>
    </source>
</evidence>
<gene>
    <name evidence="1" type="ORF">SAMN04488058_10383</name>
</gene>
<protein>
    <recommendedName>
        <fullName evidence="3">N-acetyltransferase domain-containing protein</fullName>
    </recommendedName>
</protein>
<dbReference type="OrthoDB" id="64732at2"/>
<reference evidence="2" key="1">
    <citation type="submission" date="2016-10" db="EMBL/GenBank/DDBJ databases">
        <authorList>
            <person name="Varghese N."/>
            <person name="Submissions S."/>
        </authorList>
    </citation>
    <scope>NUCLEOTIDE SEQUENCE [LARGE SCALE GENOMIC DNA]</scope>
    <source>
        <strain evidence="2">CGMCC 1.10218</strain>
    </source>
</reference>
<evidence type="ECO:0000313" key="1">
    <source>
        <dbReference type="EMBL" id="SEJ00821.1"/>
    </source>
</evidence>
<sequence>MGGVSASAASTLTEVLEFFRPFASEALNLVGGAALHTPQTNVLALNAAYLPPDVGELPPNLRAWWRERQAPPLVLAARAWPGEDVGGLRVGTYIRRPDPGGIAVEQVSRLHLATWAGVLAESYDTPEWGSALARHFAACLEGERTSVLLLAYAGSEVVGALLWRDLGKRGAGSEGGAHLWGTLDPAADTALLNAAAELSGGRVRVSLPDASPLSVTDEEVLTFTRLEG</sequence>
<dbReference type="AlphaFoldDB" id="A0A1H6V8E8"/>
<proteinExistence type="predicted"/>
<name>A0A1H6V8E8_9DEIO</name>
<evidence type="ECO:0000313" key="2">
    <source>
        <dbReference type="Proteomes" id="UP000199223"/>
    </source>
</evidence>
<accession>A0A1H6V8E8</accession>